<gene>
    <name evidence="12" type="ORF">N47_G32340</name>
</gene>
<name>E1YBG6_9BACT</name>
<evidence type="ECO:0000256" key="2">
    <source>
        <dbReference type="ARBA" id="ARBA00007246"/>
    </source>
</evidence>
<reference evidence="12" key="1">
    <citation type="journal article" date="2011" name="Environ. Microbiol.">
        <title>Genomic insights into the metabolic potential of the polycyclic aromatic hydrocarbon degrading sulfate-reducing Deltaproteobacterium N47.</title>
        <authorList>
            <person name="Bergmann F."/>
            <person name="Selesi D."/>
            <person name="Weinmaier T."/>
            <person name="Tischler P."/>
            <person name="Rattei T."/>
            <person name="Meckenstock R.U."/>
        </authorList>
    </citation>
    <scope>NUCLEOTIDE SEQUENCE</scope>
</reference>
<dbReference type="Gene3D" id="1.10.40.60">
    <property type="entry name" value="EpsJ-like"/>
    <property type="match status" value="1"/>
</dbReference>
<dbReference type="InterPro" id="IPR005628">
    <property type="entry name" value="GspK"/>
</dbReference>
<evidence type="ECO:0000256" key="9">
    <source>
        <dbReference type="ARBA" id="ARBA00023136"/>
    </source>
</evidence>
<feature type="domain" description="T2SS protein K first SAM-like" evidence="11">
    <location>
        <begin position="118"/>
        <end position="204"/>
    </location>
</feature>
<comment type="subcellular location">
    <subcellularLocation>
        <location evidence="1">Cell inner membrane</location>
    </subcellularLocation>
</comment>
<evidence type="ECO:0000256" key="1">
    <source>
        <dbReference type="ARBA" id="ARBA00004533"/>
    </source>
</evidence>
<dbReference type="PANTHER" id="PTHR38831:SF2">
    <property type="entry name" value="TYPE II SECRETION SYSTEM PROTEIN K"/>
    <property type="match status" value="1"/>
</dbReference>
<dbReference type="GO" id="GO:0005886">
    <property type="term" value="C:plasma membrane"/>
    <property type="evidence" value="ECO:0007669"/>
    <property type="project" value="UniProtKB-SubCell"/>
</dbReference>
<feature type="transmembrane region" description="Helical" evidence="10">
    <location>
        <begin position="12"/>
        <end position="33"/>
    </location>
</feature>
<keyword evidence="8 10" id="KW-1133">Transmembrane helix</keyword>
<dbReference type="AlphaFoldDB" id="E1YBG6"/>
<keyword evidence="9 10" id="KW-0472">Membrane</keyword>
<evidence type="ECO:0000256" key="7">
    <source>
        <dbReference type="ARBA" id="ARBA00022927"/>
    </source>
</evidence>
<accession>E1YBG6</accession>
<dbReference type="EMBL" id="FR695868">
    <property type="protein sequence ID" value="CBX27910.1"/>
    <property type="molecule type" value="Genomic_DNA"/>
</dbReference>
<evidence type="ECO:0000313" key="12">
    <source>
        <dbReference type="EMBL" id="CBX27910.1"/>
    </source>
</evidence>
<proteinExistence type="inferred from homology"/>
<keyword evidence="3" id="KW-0813">Transport</keyword>
<evidence type="ECO:0000256" key="10">
    <source>
        <dbReference type="SAM" id="Phobius"/>
    </source>
</evidence>
<evidence type="ECO:0000256" key="4">
    <source>
        <dbReference type="ARBA" id="ARBA00022475"/>
    </source>
</evidence>
<dbReference type="Pfam" id="PF21687">
    <property type="entry name" value="T2SSK_1st"/>
    <property type="match status" value="1"/>
</dbReference>
<dbReference type="InterPro" id="IPR049031">
    <property type="entry name" value="T2SSK_SAM-like_1st"/>
</dbReference>
<organism evidence="12">
    <name type="scientific">uncultured Desulfobacterium sp</name>
    <dbReference type="NCBI Taxonomy" id="201089"/>
    <lineage>
        <taxon>Bacteria</taxon>
        <taxon>Pseudomonadati</taxon>
        <taxon>Thermodesulfobacteriota</taxon>
        <taxon>Desulfobacteria</taxon>
        <taxon>Desulfobacterales</taxon>
        <taxon>Desulfobacteriaceae</taxon>
        <taxon>Desulfobacterium</taxon>
        <taxon>environmental samples</taxon>
    </lineage>
</organism>
<dbReference type="GO" id="GO:0009306">
    <property type="term" value="P:protein secretion"/>
    <property type="evidence" value="ECO:0007669"/>
    <property type="project" value="InterPro"/>
</dbReference>
<evidence type="ECO:0000256" key="6">
    <source>
        <dbReference type="ARBA" id="ARBA00022692"/>
    </source>
</evidence>
<keyword evidence="6 10" id="KW-0812">Transmembrane</keyword>
<keyword evidence="5" id="KW-0997">Cell inner membrane</keyword>
<evidence type="ECO:0000256" key="8">
    <source>
        <dbReference type="ARBA" id="ARBA00022989"/>
    </source>
</evidence>
<evidence type="ECO:0000259" key="11">
    <source>
        <dbReference type="Pfam" id="PF21687"/>
    </source>
</evidence>
<comment type="similarity">
    <text evidence="2">Belongs to the GSP K family.</text>
</comment>
<protein>
    <recommendedName>
        <fullName evidence="11">T2SS protein K first SAM-like domain-containing protein</fullName>
    </recommendedName>
</protein>
<dbReference type="SUPFAM" id="SSF158544">
    <property type="entry name" value="GspK insert domain-like"/>
    <property type="match status" value="1"/>
</dbReference>
<dbReference type="PANTHER" id="PTHR38831">
    <property type="entry name" value="TYPE II SECRETION SYSTEM PROTEIN K"/>
    <property type="match status" value="1"/>
</dbReference>
<dbReference type="InterPro" id="IPR038072">
    <property type="entry name" value="GspK_central_sf"/>
</dbReference>
<evidence type="ECO:0000256" key="5">
    <source>
        <dbReference type="ARBA" id="ARBA00022519"/>
    </source>
</evidence>
<keyword evidence="4" id="KW-1003">Cell membrane</keyword>
<sequence>MKDFRDNKGSVTILMVMITGVIIVVGLGFNWLVKEHLKASDGLKNKAEAIIKARSAYDTIIYQILNGRVSQKETLFAGGQNFSGLKSLPLNNSKVLMADDIYIQAQDSNGMLSLATVKEAALRQLIINIDPAGDNSGFVDSFLDWMDADNFSRTNGAEDFYYQGKGLPWKPRNYPLQYKEEVTMIKGMNDKLYGKIEPFLTMLPSTGFNPNTAGDAVLMAYLNINEDTLKTLRDYMAIKPVSSDTELFALTGRHIVLEEGIYFFPSLYMDIKVTVGRPRSFYTIRSGISMIQNLSVPYSVFYWIEE</sequence>
<evidence type="ECO:0000256" key="3">
    <source>
        <dbReference type="ARBA" id="ARBA00022448"/>
    </source>
</evidence>
<keyword evidence="7" id="KW-0653">Protein transport</keyword>